<feature type="region of interest" description="Disordered" evidence="1">
    <location>
        <begin position="519"/>
        <end position="549"/>
    </location>
</feature>
<dbReference type="AlphaFoldDB" id="A0A2N9IH30"/>
<feature type="region of interest" description="Disordered" evidence="1">
    <location>
        <begin position="606"/>
        <end position="787"/>
    </location>
</feature>
<feature type="compositionally biased region" description="Polar residues" evidence="1">
    <location>
        <begin position="318"/>
        <end position="332"/>
    </location>
</feature>
<accession>A0A2N9IH30</accession>
<feature type="compositionally biased region" description="Basic residues" evidence="1">
    <location>
        <begin position="520"/>
        <end position="531"/>
    </location>
</feature>
<feature type="compositionally biased region" description="Low complexity" evidence="1">
    <location>
        <begin position="691"/>
        <end position="702"/>
    </location>
</feature>
<name>A0A2N9IH30_FAGSY</name>
<feature type="region of interest" description="Disordered" evidence="1">
    <location>
        <begin position="194"/>
        <end position="225"/>
    </location>
</feature>
<proteinExistence type="predicted"/>
<feature type="compositionally biased region" description="Polar residues" evidence="1">
    <location>
        <begin position="271"/>
        <end position="281"/>
    </location>
</feature>
<dbReference type="PANTHER" id="PTHR22929:SF0">
    <property type="entry name" value="TRANSCRIPTION FACTOR TFIIIB COMPONENT B'' HOMOLOG"/>
    <property type="match status" value="1"/>
</dbReference>
<protein>
    <recommendedName>
        <fullName evidence="2">Transcription factor TFIIIB component B'' Myb domain-containing protein</fullName>
    </recommendedName>
</protein>
<dbReference type="Pfam" id="PF15963">
    <property type="entry name" value="Myb_DNA-bind_7"/>
    <property type="match status" value="1"/>
</dbReference>
<evidence type="ECO:0000313" key="3">
    <source>
        <dbReference type="EMBL" id="SPD23201.1"/>
    </source>
</evidence>
<feature type="region of interest" description="Disordered" evidence="1">
    <location>
        <begin position="1078"/>
        <end position="1150"/>
    </location>
</feature>
<organism evidence="3">
    <name type="scientific">Fagus sylvatica</name>
    <name type="common">Beechnut</name>
    <dbReference type="NCBI Taxonomy" id="28930"/>
    <lineage>
        <taxon>Eukaryota</taxon>
        <taxon>Viridiplantae</taxon>
        <taxon>Streptophyta</taxon>
        <taxon>Embryophyta</taxon>
        <taxon>Tracheophyta</taxon>
        <taxon>Spermatophyta</taxon>
        <taxon>Magnoliopsida</taxon>
        <taxon>eudicotyledons</taxon>
        <taxon>Gunneridae</taxon>
        <taxon>Pentapetalae</taxon>
        <taxon>rosids</taxon>
        <taxon>fabids</taxon>
        <taxon>Fagales</taxon>
        <taxon>Fagaceae</taxon>
        <taxon>Fagus</taxon>
    </lineage>
</organism>
<feature type="region of interest" description="Disordered" evidence="1">
    <location>
        <begin position="69"/>
        <end position="88"/>
    </location>
</feature>
<feature type="compositionally biased region" description="Basic residues" evidence="1">
    <location>
        <begin position="720"/>
        <end position="729"/>
    </location>
</feature>
<reference evidence="3" key="1">
    <citation type="submission" date="2018-02" db="EMBL/GenBank/DDBJ databases">
        <authorList>
            <person name="Cohen D.B."/>
            <person name="Kent A.D."/>
        </authorList>
    </citation>
    <scope>NUCLEOTIDE SEQUENCE</scope>
</reference>
<feature type="region of interest" description="Disordered" evidence="1">
    <location>
        <begin position="244"/>
        <end position="287"/>
    </location>
</feature>
<dbReference type="GO" id="GO:0000126">
    <property type="term" value="C:transcription factor TFIIIB complex"/>
    <property type="evidence" value="ECO:0007669"/>
    <property type="project" value="TreeGrafter"/>
</dbReference>
<feature type="region of interest" description="Disordered" evidence="1">
    <location>
        <begin position="318"/>
        <end position="340"/>
    </location>
</feature>
<dbReference type="GO" id="GO:0070898">
    <property type="term" value="P:RNA polymerase III preinitiation complex assembly"/>
    <property type="evidence" value="ECO:0007669"/>
    <property type="project" value="TreeGrafter"/>
</dbReference>
<feature type="compositionally biased region" description="Basic and acidic residues" evidence="1">
    <location>
        <begin position="1106"/>
        <end position="1136"/>
    </location>
</feature>
<evidence type="ECO:0000259" key="2">
    <source>
        <dbReference type="Pfam" id="PF15963"/>
    </source>
</evidence>
<dbReference type="GO" id="GO:0001156">
    <property type="term" value="F:TFIIIC-class transcription factor complex binding"/>
    <property type="evidence" value="ECO:0007669"/>
    <property type="project" value="TreeGrafter"/>
</dbReference>
<sequence length="1150" mass="126217">MDDLDDIFGEPVVNRPRAGGKFQPKAKPRPRKTSASVHSTVSTDTKENAVVLPITNVGTTQSIQPADVDNKLKNIGGSSSGVPNLDDSTKSILVNPLSQVVETNEDVGSLDALPMDVAVAKSDIDGDGNISFRQLETEADSKGLGVDPSAGISLEPVTLASASLDAVPSVTIGDGLKDPFASSLSTSEIVGTEKPNECSISNDKRSFSITDLPNGNRDPHSNNKNLTKEVDSLGLNLDPFDDNIHGHVTSNSRAGGKFQPKAKSCPRKETSTSLPSAPSNATEEKPITLTSTGFDTTQYDQPVVAEKNLTNVDGLSASTSEIMGTGEPSKNNEGPFPDKRSLESVKAKSKLMTEEAAGSKKDDLHSGVATCESNSDWQSSIGILSSEVDCMSFELEPFGDFYPEAAIGNGNNEGEGSLFCSEMSTLLASNNKVTEENYGIPACSSVDSSALRVCDGAEPHTCPDLHTAQDPITCREAAVSNNDGDIQIDNGRSEREEAGTFSGMETSDFISQATIASGRHTGKFRPKPKMKTGKEKPSTSISHPQVESVMPSLAPQLVPSETGYMDEGSVPAFPVDYVEDNSIKFGDSIPLDPTSAIPMNEEMRNFAETSHPDGPVLGGDLHSGDVPEIPVEVNAKNRKGKASTASNLPQKRKKSAKASEENEGCKSSRQLRKRVAFQLIDEPEDEANDDSSFSAEPPSNSSVDEDEDYDDEFRVESKSQKKRAPRKPKKPEGENGKPVRKRKKANEAADQFHNSFHEESSYNGEETFASEQGRDSDDDQPDYVPSNPFINYQSFMDKTPSTRWSKQDTELFYEPIALRRFRGISCGAEWERNLNITWLVGTGFVNLFLLWRLGGQKFGALQSGLVGVGDGAHIKFWQHQWCGETPLKRRFPELYQLASNCEALVKDLALYDGTSFHWNVSFTRLVQDWELESVAEFLNVIYTVVPTQGWVMPRHVVDLLACWTGRTRRCRAASIWGLIPHCIIFKSLLFYVEAVAHGIFCTSCTVNTFHGKAVQQFGTDFAMIQQLFPGRTRHQVKLKFKKEERQYPLRLSEALANRGNDHSHFQLVIERLQQASQAEKQSKRENSVDMMGEEEVEELATQTNEEVAKQDQDEEVIVKDQETDFAEVHSPQKSDASDDDLFNWSQYKIH</sequence>
<feature type="region of interest" description="Disordered" evidence="1">
    <location>
        <begin position="1"/>
        <end position="47"/>
    </location>
</feature>
<dbReference type="InterPro" id="IPR039467">
    <property type="entry name" value="TFIIIB_B''_Myb"/>
</dbReference>
<dbReference type="CDD" id="cd00167">
    <property type="entry name" value="SANT"/>
    <property type="match status" value="1"/>
</dbReference>
<dbReference type="InterPro" id="IPR001005">
    <property type="entry name" value="SANT/Myb"/>
</dbReference>
<dbReference type="PANTHER" id="PTHR22929">
    <property type="entry name" value="RNA POLYMERASE III TRANSCRIPTION INITIATION FACTOR B"/>
    <property type="match status" value="1"/>
</dbReference>
<feature type="compositionally biased region" description="Polar residues" evidence="1">
    <location>
        <begin position="33"/>
        <end position="43"/>
    </location>
</feature>
<evidence type="ECO:0000256" key="1">
    <source>
        <dbReference type="SAM" id="MobiDB-lite"/>
    </source>
</evidence>
<dbReference type="EMBL" id="OIVN01005591">
    <property type="protein sequence ID" value="SPD23201.1"/>
    <property type="molecule type" value="Genomic_DNA"/>
</dbReference>
<gene>
    <name evidence="3" type="ORF">FSB_LOCUS51083</name>
</gene>
<feature type="compositionally biased region" description="Basic and acidic residues" evidence="1">
    <location>
        <begin position="657"/>
        <end position="666"/>
    </location>
</feature>
<feature type="domain" description="Transcription factor TFIIIB component B'' Myb" evidence="2">
    <location>
        <begin position="1012"/>
        <end position="1076"/>
    </location>
</feature>